<gene>
    <name evidence="3" type="ORF">LIP_0692</name>
</gene>
<dbReference type="InterPro" id="IPR036291">
    <property type="entry name" value="NAD(P)-bd_dom_sf"/>
</dbReference>
<dbReference type="OrthoDB" id="9815825at2"/>
<evidence type="ECO:0000259" key="1">
    <source>
        <dbReference type="Pfam" id="PF01408"/>
    </source>
</evidence>
<protein>
    <submittedName>
        <fullName evidence="3">Oxidoreductase</fullName>
    </submittedName>
</protein>
<dbReference type="InterPro" id="IPR055170">
    <property type="entry name" value="GFO_IDH_MocA-like_dom"/>
</dbReference>
<evidence type="ECO:0000313" key="3">
    <source>
        <dbReference type="EMBL" id="BAS26549.1"/>
    </source>
</evidence>
<reference evidence="4" key="2">
    <citation type="journal article" date="2016" name="Int. J. Syst. Evol. Microbiol.">
        <title>Complete genome sequence and cell structure of Limnochorda pilosa, a Gram-negative spore-former within the phylum Firmicutes.</title>
        <authorList>
            <person name="Watanabe M."/>
            <person name="Kojima H."/>
            <person name="Fukui M."/>
        </authorList>
    </citation>
    <scope>NUCLEOTIDE SEQUENCE [LARGE SCALE GENOMIC DNA]</scope>
    <source>
        <strain evidence="4">HC45</strain>
    </source>
</reference>
<dbReference type="EMBL" id="AP014924">
    <property type="protein sequence ID" value="BAS26549.1"/>
    <property type="molecule type" value="Genomic_DNA"/>
</dbReference>
<dbReference type="RefSeq" id="WP_068134272.1">
    <property type="nucleotide sequence ID" value="NZ_AP014924.1"/>
</dbReference>
<organism evidence="3 4">
    <name type="scientific">Limnochorda pilosa</name>
    <dbReference type="NCBI Taxonomy" id="1555112"/>
    <lineage>
        <taxon>Bacteria</taxon>
        <taxon>Bacillati</taxon>
        <taxon>Bacillota</taxon>
        <taxon>Limnochordia</taxon>
        <taxon>Limnochordales</taxon>
        <taxon>Limnochordaceae</taxon>
        <taxon>Limnochorda</taxon>
    </lineage>
</organism>
<dbReference type="PANTHER" id="PTHR43377:SF1">
    <property type="entry name" value="BILIVERDIN REDUCTASE A"/>
    <property type="match status" value="1"/>
</dbReference>
<accession>A0A0K2SI78</accession>
<proteinExistence type="predicted"/>
<reference evidence="4" key="1">
    <citation type="submission" date="2015-07" db="EMBL/GenBank/DDBJ databases">
        <title>Complete genome sequence and phylogenetic analysis of Limnochorda pilosa.</title>
        <authorList>
            <person name="Watanabe M."/>
            <person name="Kojima H."/>
            <person name="Fukui M."/>
        </authorList>
    </citation>
    <scope>NUCLEOTIDE SEQUENCE [LARGE SCALE GENOMIC DNA]</scope>
    <source>
        <strain evidence="4">HC45</strain>
    </source>
</reference>
<dbReference type="Pfam" id="PF01408">
    <property type="entry name" value="GFO_IDH_MocA"/>
    <property type="match status" value="1"/>
</dbReference>
<dbReference type="SUPFAM" id="SSF51735">
    <property type="entry name" value="NAD(P)-binding Rossmann-fold domains"/>
    <property type="match status" value="1"/>
</dbReference>
<dbReference type="Gene3D" id="3.40.50.720">
    <property type="entry name" value="NAD(P)-binding Rossmann-like Domain"/>
    <property type="match status" value="1"/>
</dbReference>
<dbReference type="Proteomes" id="UP000065807">
    <property type="component" value="Chromosome"/>
</dbReference>
<dbReference type="InterPro" id="IPR000683">
    <property type="entry name" value="Gfo/Idh/MocA-like_OxRdtase_N"/>
</dbReference>
<feature type="domain" description="GFO/IDH/MocA-like oxidoreductase" evidence="2">
    <location>
        <begin position="141"/>
        <end position="267"/>
    </location>
</feature>
<sequence>MQKLRVGIVGTGMAFEKLHLPAYRKLQDRFEITALCDADRFKAERWAGNLGLAASAVEDDAVALARRPDVDVVDIMVPIEANYPVTEAVASVIAGTRKAILAEKPLAATPDQLDGARTLAQRFDVPILVAENYRYSEEMDRIRDLVRQERVGPAVYFIQNRVSDFPARMWANHFAGRDWRQHPDFPGGQILDTALHDLAGLRHVFGPIHQVQAFGVPQDDDFSPYAVLQANLLFTSGLTGHFTFFGAGKETQRPLIGLRIFGTHGEIFLEERWAGTINVAHYDGTSEQIPYEPAKGYTNELLNLHKALTGQEAISVPPELEVGDVATVFALIRSARERRVVTLDEARVYQPA</sequence>
<dbReference type="PANTHER" id="PTHR43377">
    <property type="entry name" value="BILIVERDIN REDUCTASE A"/>
    <property type="match status" value="1"/>
</dbReference>
<dbReference type="InterPro" id="IPR051450">
    <property type="entry name" value="Gfo/Idh/MocA_Oxidoreductases"/>
</dbReference>
<evidence type="ECO:0000259" key="2">
    <source>
        <dbReference type="Pfam" id="PF22725"/>
    </source>
</evidence>
<feature type="domain" description="Gfo/Idh/MocA-like oxidoreductase N-terminal" evidence="1">
    <location>
        <begin position="4"/>
        <end position="126"/>
    </location>
</feature>
<dbReference type="STRING" id="1555112.LIP_0692"/>
<name>A0A0K2SI78_LIMPI</name>
<dbReference type="SUPFAM" id="SSF55347">
    <property type="entry name" value="Glyceraldehyde-3-phosphate dehydrogenase-like, C-terminal domain"/>
    <property type="match status" value="1"/>
</dbReference>
<dbReference type="AlphaFoldDB" id="A0A0K2SI78"/>
<dbReference type="KEGG" id="lpil:LIP_0692"/>
<keyword evidence="4" id="KW-1185">Reference proteome</keyword>
<dbReference type="Gene3D" id="3.30.360.10">
    <property type="entry name" value="Dihydrodipicolinate Reductase, domain 2"/>
    <property type="match status" value="1"/>
</dbReference>
<dbReference type="GO" id="GO:0000166">
    <property type="term" value="F:nucleotide binding"/>
    <property type="evidence" value="ECO:0007669"/>
    <property type="project" value="InterPro"/>
</dbReference>
<evidence type="ECO:0000313" key="4">
    <source>
        <dbReference type="Proteomes" id="UP000065807"/>
    </source>
</evidence>
<dbReference type="Pfam" id="PF22725">
    <property type="entry name" value="GFO_IDH_MocA_C3"/>
    <property type="match status" value="1"/>
</dbReference>